<reference evidence="3" key="1">
    <citation type="submission" date="2020-05" db="EMBL/GenBank/DDBJ databases">
        <authorList>
            <person name="Chiriac C."/>
            <person name="Salcher M."/>
            <person name="Ghai R."/>
            <person name="Kavagutti S V."/>
        </authorList>
    </citation>
    <scope>NUCLEOTIDE SEQUENCE</scope>
</reference>
<evidence type="ECO:0000313" key="3">
    <source>
        <dbReference type="EMBL" id="CAB4932653.1"/>
    </source>
</evidence>
<name>A0A6J7IN18_9ZZZZ</name>
<dbReference type="InterPro" id="IPR025338">
    <property type="entry name" value="DUF4244"/>
</dbReference>
<dbReference type="EMBL" id="CAEMXZ010000194">
    <property type="protein sequence ID" value="CAB4324683.1"/>
    <property type="molecule type" value="Genomic_DNA"/>
</dbReference>
<keyword evidence="1" id="KW-0812">Transmembrane</keyword>
<evidence type="ECO:0000256" key="1">
    <source>
        <dbReference type="SAM" id="Phobius"/>
    </source>
</evidence>
<dbReference type="EMBL" id="CAFBNC010000028">
    <property type="protein sequence ID" value="CAB4932653.1"/>
    <property type="molecule type" value="Genomic_DNA"/>
</dbReference>
<keyword evidence="1" id="KW-1133">Transmembrane helix</keyword>
<organism evidence="3">
    <name type="scientific">freshwater metagenome</name>
    <dbReference type="NCBI Taxonomy" id="449393"/>
    <lineage>
        <taxon>unclassified sequences</taxon>
        <taxon>metagenomes</taxon>
        <taxon>ecological metagenomes</taxon>
    </lineage>
</organism>
<sequence length="86" mass="8829">MNHVILIAFTFVQSRGVAALAKAEASATSHTGDGRFGDRGQTTAEYALVLLGAAGVAMLLLGWATKSGAIGKLFDVVLNGIVGRVK</sequence>
<keyword evidence="1" id="KW-0472">Membrane</keyword>
<evidence type="ECO:0000313" key="2">
    <source>
        <dbReference type="EMBL" id="CAB4324683.1"/>
    </source>
</evidence>
<accession>A0A6J7IN18</accession>
<dbReference type="AlphaFoldDB" id="A0A6J7IN18"/>
<gene>
    <name evidence="2" type="ORF">UFOPK1392_02459</name>
    <name evidence="3" type="ORF">UFOPK3733_00766</name>
</gene>
<dbReference type="Pfam" id="PF14029">
    <property type="entry name" value="DUF4244"/>
    <property type="match status" value="1"/>
</dbReference>
<feature type="transmembrane region" description="Helical" evidence="1">
    <location>
        <begin position="47"/>
        <end position="64"/>
    </location>
</feature>
<proteinExistence type="predicted"/>
<protein>
    <submittedName>
        <fullName evidence="3">Unannotated protein</fullName>
    </submittedName>
</protein>